<evidence type="ECO:0000313" key="1">
    <source>
        <dbReference type="EMBL" id="GGJ02309.1"/>
    </source>
</evidence>
<dbReference type="RefSeq" id="WP_188965443.1">
    <property type="nucleotide sequence ID" value="NZ_BMKW01000001.1"/>
</dbReference>
<name>A0A917K7V0_9PROT</name>
<protein>
    <submittedName>
        <fullName evidence="1">Uncharacterized protein</fullName>
    </submittedName>
</protein>
<gene>
    <name evidence="1" type="ORF">GCM10011320_06420</name>
</gene>
<accession>A0A917K7V0</accession>
<sequence length="185" mass="19902">MSDRLSGISATTSTTRFVSGAIKVIDVSEKPAQANVVREGKLVPAVTTNATALQNWLNLGVIRPVEDLRRVVSQTIPAGTRVARGVAVDLLLAEARLIPLDVLERPHRGLVDRGFTVQAIADDFLGDAEIRNAILDASTPEALSPAAQQRIRNAFTERDLTVDDGDPARDFSSAFRTLKSAAAFR</sequence>
<reference evidence="1" key="2">
    <citation type="submission" date="2020-09" db="EMBL/GenBank/DDBJ databases">
        <authorList>
            <person name="Sun Q."/>
            <person name="Zhou Y."/>
        </authorList>
    </citation>
    <scope>NUCLEOTIDE SEQUENCE</scope>
    <source>
        <strain evidence="1">CGMCC 1.3617</strain>
    </source>
</reference>
<dbReference type="Proteomes" id="UP000661507">
    <property type="component" value="Unassembled WGS sequence"/>
</dbReference>
<reference evidence="1" key="1">
    <citation type="journal article" date="2014" name="Int. J. Syst. Evol. Microbiol.">
        <title>Complete genome sequence of Corynebacterium casei LMG S-19264T (=DSM 44701T), isolated from a smear-ripened cheese.</title>
        <authorList>
            <consortium name="US DOE Joint Genome Institute (JGI-PGF)"/>
            <person name="Walter F."/>
            <person name="Albersmeier A."/>
            <person name="Kalinowski J."/>
            <person name="Ruckert C."/>
        </authorList>
    </citation>
    <scope>NUCLEOTIDE SEQUENCE</scope>
    <source>
        <strain evidence="1">CGMCC 1.3617</strain>
    </source>
</reference>
<evidence type="ECO:0000313" key="2">
    <source>
        <dbReference type="Proteomes" id="UP000661507"/>
    </source>
</evidence>
<comment type="caution">
    <text evidence="1">The sequence shown here is derived from an EMBL/GenBank/DDBJ whole genome shotgun (WGS) entry which is preliminary data.</text>
</comment>
<dbReference type="EMBL" id="BMKW01000001">
    <property type="protein sequence ID" value="GGJ02309.1"/>
    <property type="molecule type" value="Genomic_DNA"/>
</dbReference>
<proteinExistence type="predicted"/>
<dbReference type="AlphaFoldDB" id="A0A917K7V0"/>
<keyword evidence="2" id="KW-1185">Reference proteome</keyword>
<organism evidence="1 2">
    <name type="scientific">Neoroseomonas lacus</name>
    <dbReference type="NCBI Taxonomy" id="287609"/>
    <lineage>
        <taxon>Bacteria</taxon>
        <taxon>Pseudomonadati</taxon>
        <taxon>Pseudomonadota</taxon>
        <taxon>Alphaproteobacteria</taxon>
        <taxon>Acetobacterales</taxon>
        <taxon>Acetobacteraceae</taxon>
        <taxon>Neoroseomonas</taxon>
    </lineage>
</organism>